<protein>
    <submittedName>
        <fullName evidence="2">Ornithine aminomutase subunit alpha</fullName>
    </submittedName>
</protein>
<evidence type="ECO:0000259" key="1">
    <source>
        <dbReference type="Pfam" id="PF16552"/>
    </source>
</evidence>
<feature type="domain" description="D-Lysine 5,6-aminomutase alpha subunit" evidence="1">
    <location>
        <begin position="6"/>
        <end position="118"/>
    </location>
</feature>
<sequence>MNQYTKREDDFENRRTHLAQLTESEVEARFWSLLDEIVSPLLTLAKTHTSPSIERSVLLRMGFSSLEAKPLVEEAIRRNLVGHGVGHLVYYKATQDCITIREAGLAMLQGNGWEALEVHFGQEVAQ</sequence>
<evidence type="ECO:0000313" key="3">
    <source>
        <dbReference type="Proteomes" id="UP000746471"/>
    </source>
</evidence>
<evidence type="ECO:0000313" key="2">
    <source>
        <dbReference type="EMBL" id="MBS7527746.1"/>
    </source>
</evidence>
<keyword evidence="3" id="KW-1185">Reference proteome</keyword>
<dbReference type="Proteomes" id="UP000746471">
    <property type="component" value="Unassembled WGS sequence"/>
</dbReference>
<dbReference type="Pfam" id="PF16552">
    <property type="entry name" value="OAM_alpha"/>
    <property type="match status" value="1"/>
</dbReference>
<dbReference type="EMBL" id="JAHBCL010000024">
    <property type="protein sequence ID" value="MBS7527746.1"/>
    <property type="molecule type" value="Genomic_DNA"/>
</dbReference>
<organism evidence="2 3">
    <name type="scientific">Fusibacter paucivorans</name>
    <dbReference type="NCBI Taxonomy" id="76009"/>
    <lineage>
        <taxon>Bacteria</taxon>
        <taxon>Bacillati</taxon>
        <taxon>Bacillota</taxon>
        <taxon>Clostridia</taxon>
        <taxon>Eubacteriales</taxon>
        <taxon>Eubacteriales Family XII. Incertae Sedis</taxon>
        <taxon>Fusibacter</taxon>
    </lineage>
</organism>
<dbReference type="InterPro" id="IPR016176">
    <property type="entry name" value="Cbl-dep_enz_cat"/>
</dbReference>
<proteinExistence type="predicted"/>
<dbReference type="SUPFAM" id="SSF51703">
    <property type="entry name" value="Cobalamin (vitamin B12)-dependent enzymes"/>
    <property type="match status" value="1"/>
</dbReference>
<reference evidence="2 3" key="1">
    <citation type="submission" date="2021-05" db="EMBL/GenBank/DDBJ databases">
        <title>Fusibacter ferrireducens sp. nov., an anaerobic, sulfur- and Fe-reducing bacterium isolated from the mangrove sediment.</title>
        <authorList>
            <person name="Qiu D."/>
        </authorList>
    </citation>
    <scope>NUCLEOTIDE SEQUENCE [LARGE SCALE GENOMIC DNA]</scope>
    <source>
        <strain evidence="2 3">DSM 12116</strain>
    </source>
</reference>
<comment type="caution">
    <text evidence="2">The sequence shown here is derived from an EMBL/GenBank/DDBJ whole genome shotgun (WGS) entry which is preliminary data.</text>
</comment>
<accession>A0ABS5PT56</accession>
<name>A0ABS5PT56_9FIRM</name>
<dbReference type="InterPro" id="IPR015130">
    <property type="entry name" value="Lys-AminoMut_A"/>
</dbReference>
<dbReference type="Gene3D" id="1.10.8.1000">
    <property type="entry name" value="Ornithine 4,5 aminomutase S component, alpha subunit-like"/>
    <property type="match status" value="1"/>
</dbReference>
<dbReference type="RefSeq" id="WP_213237604.1">
    <property type="nucleotide sequence ID" value="NZ_JAHBCL010000024.1"/>
</dbReference>
<dbReference type="Gene3D" id="6.10.250.2220">
    <property type="match status" value="1"/>
</dbReference>
<gene>
    <name evidence="2" type="ORF">KHM83_13765</name>
</gene>